<keyword evidence="1" id="KW-0547">Nucleotide-binding</keyword>
<reference evidence="4" key="1">
    <citation type="journal article" date="2013" name="Nature">
        <title>Pan genome of the phytoplankton Emiliania underpins its global distribution.</title>
        <authorList>
            <person name="Read B.A."/>
            <person name="Kegel J."/>
            <person name="Klute M.J."/>
            <person name="Kuo A."/>
            <person name="Lefebvre S.C."/>
            <person name="Maumus F."/>
            <person name="Mayer C."/>
            <person name="Miller J."/>
            <person name="Monier A."/>
            <person name="Salamov A."/>
            <person name="Young J."/>
            <person name="Aguilar M."/>
            <person name="Claverie J.M."/>
            <person name="Frickenhaus S."/>
            <person name="Gonzalez K."/>
            <person name="Herman E.K."/>
            <person name="Lin Y.C."/>
            <person name="Napier J."/>
            <person name="Ogata H."/>
            <person name="Sarno A.F."/>
            <person name="Shmutz J."/>
            <person name="Schroeder D."/>
            <person name="de Vargas C."/>
            <person name="Verret F."/>
            <person name="von Dassow P."/>
            <person name="Valentin K."/>
            <person name="Van de Peer Y."/>
            <person name="Wheeler G."/>
            <person name="Dacks J.B."/>
            <person name="Delwiche C.F."/>
            <person name="Dyhrman S.T."/>
            <person name="Glockner G."/>
            <person name="John U."/>
            <person name="Richards T."/>
            <person name="Worden A.Z."/>
            <person name="Zhang X."/>
            <person name="Grigoriev I.V."/>
            <person name="Allen A.E."/>
            <person name="Bidle K."/>
            <person name="Borodovsky M."/>
            <person name="Bowler C."/>
            <person name="Brownlee C."/>
            <person name="Cock J.M."/>
            <person name="Elias M."/>
            <person name="Gladyshev V.N."/>
            <person name="Groth M."/>
            <person name="Guda C."/>
            <person name="Hadaegh A."/>
            <person name="Iglesias-Rodriguez M.D."/>
            <person name="Jenkins J."/>
            <person name="Jones B.M."/>
            <person name="Lawson T."/>
            <person name="Leese F."/>
            <person name="Lindquist E."/>
            <person name="Lobanov A."/>
            <person name="Lomsadze A."/>
            <person name="Malik S.B."/>
            <person name="Marsh M.E."/>
            <person name="Mackinder L."/>
            <person name="Mock T."/>
            <person name="Mueller-Roeber B."/>
            <person name="Pagarete A."/>
            <person name="Parker M."/>
            <person name="Probert I."/>
            <person name="Quesneville H."/>
            <person name="Raines C."/>
            <person name="Rensing S.A."/>
            <person name="Riano-Pachon D.M."/>
            <person name="Richier S."/>
            <person name="Rokitta S."/>
            <person name="Shiraiwa Y."/>
            <person name="Soanes D.M."/>
            <person name="van der Giezen M."/>
            <person name="Wahlund T.M."/>
            <person name="Williams B."/>
            <person name="Wilson W."/>
            <person name="Wolfe G."/>
            <person name="Wurch L.L."/>
        </authorList>
    </citation>
    <scope>NUCLEOTIDE SEQUENCE</scope>
</reference>
<dbReference type="InterPro" id="IPR050227">
    <property type="entry name" value="Rab"/>
</dbReference>
<keyword evidence="4" id="KW-1185">Reference proteome</keyword>
<dbReference type="InterPro" id="IPR001806">
    <property type="entry name" value="Small_GTPase"/>
</dbReference>
<evidence type="ECO:0000313" key="4">
    <source>
        <dbReference type="Proteomes" id="UP000013827"/>
    </source>
</evidence>
<dbReference type="RefSeq" id="XP_005760042.1">
    <property type="nucleotide sequence ID" value="XM_005759985.1"/>
</dbReference>
<dbReference type="SUPFAM" id="SSF52540">
    <property type="entry name" value="P-loop containing nucleoside triphosphate hydrolases"/>
    <property type="match status" value="1"/>
</dbReference>
<proteinExistence type="predicted"/>
<protein>
    <submittedName>
        <fullName evidence="3">Uncharacterized protein</fullName>
    </submittedName>
</protein>
<dbReference type="Proteomes" id="UP000013827">
    <property type="component" value="Unassembled WGS sequence"/>
</dbReference>
<dbReference type="GO" id="GO:0003924">
    <property type="term" value="F:GTPase activity"/>
    <property type="evidence" value="ECO:0007669"/>
    <property type="project" value="InterPro"/>
</dbReference>
<reference evidence="3" key="2">
    <citation type="submission" date="2024-10" db="UniProtKB">
        <authorList>
            <consortium name="EnsemblProtists"/>
        </authorList>
    </citation>
    <scope>IDENTIFICATION</scope>
</reference>
<dbReference type="Pfam" id="PF00071">
    <property type="entry name" value="Ras"/>
    <property type="match status" value="1"/>
</dbReference>
<dbReference type="PANTHER" id="PTHR47977">
    <property type="entry name" value="RAS-RELATED PROTEIN RAB"/>
    <property type="match status" value="1"/>
</dbReference>
<evidence type="ECO:0000313" key="3">
    <source>
        <dbReference type="EnsemblProtists" id="EOD07613"/>
    </source>
</evidence>
<organism evidence="3 4">
    <name type="scientific">Emiliania huxleyi (strain CCMP1516)</name>
    <dbReference type="NCBI Taxonomy" id="280463"/>
    <lineage>
        <taxon>Eukaryota</taxon>
        <taxon>Haptista</taxon>
        <taxon>Haptophyta</taxon>
        <taxon>Prymnesiophyceae</taxon>
        <taxon>Isochrysidales</taxon>
        <taxon>Noelaerhabdaceae</taxon>
        <taxon>Emiliania</taxon>
    </lineage>
</organism>
<dbReference type="InterPro" id="IPR027417">
    <property type="entry name" value="P-loop_NTPase"/>
</dbReference>
<dbReference type="eggNOG" id="KOG0094">
    <property type="taxonomic scope" value="Eukaryota"/>
</dbReference>
<dbReference type="PaxDb" id="2903-EOD07613"/>
<sequence>ALRKYKLVFIGDQAVGKTSIISSFMYGTFDSHYASTIGIDFVSKSVPVDDGTVR</sequence>
<dbReference type="EnsemblProtists" id="EOD07613">
    <property type="protein sequence ID" value="EOD07613"/>
    <property type="gene ID" value="EMIHUDRAFT_50671"/>
</dbReference>
<accession>A0A0D3I8M8</accession>
<dbReference type="HOGENOM" id="CLU_041217_24_8_1"/>
<dbReference type="Gene3D" id="3.40.50.300">
    <property type="entry name" value="P-loop containing nucleotide triphosphate hydrolases"/>
    <property type="match status" value="1"/>
</dbReference>
<dbReference type="PROSITE" id="PS51419">
    <property type="entry name" value="RAB"/>
    <property type="match status" value="1"/>
</dbReference>
<dbReference type="PRINTS" id="PR00449">
    <property type="entry name" value="RASTRNSFRMNG"/>
</dbReference>
<dbReference type="GO" id="GO:0005525">
    <property type="term" value="F:GTP binding"/>
    <property type="evidence" value="ECO:0007669"/>
    <property type="project" value="UniProtKB-KW"/>
</dbReference>
<dbReference type="GeneID" id="17253764"/>
<dbReference type="KEGG" id="ehx:EMIHUDRAFT_50671"/>
<dbReference type="AlphaFoldDB" id="A0A0D3I8M8"/>
<keyword evidence="2" id="KW-0342">GTP-binding</keyword>
<dbReference type="STRING" id="2903.R1BD15"/>
<evidence type="ECO:0000256" key="2">
    <source>
        <dbReference type="ARBA" id="ARBA00023134"/>
    </source>
</evidence>
<name>A0A0D3I8M8_EMIH1</name>
<evidence type="ECO:0000256" key="1">
    <source>
        <dbReference type="ARBA" id="ARBA00022741"/>
    </source>
</evidence>